<dbReference type="InterPro" id="IPR016032">
    <property type="entry name" value="Sig_transdc_resp-reg_C-effctor"/>
</dbReference>
<evidence type="ECO:0000256" key="1">
    <source>
        <dbReference type="ARBA" id="ARBA00023015"/>
    </source>
</evidence>
<feature type="compositionally biased region" description="Low complexity" evidence="4">
    <location>
        <begin position="20"/>
        <end position="32"/>
    </location>
</feature>
<proteinExistence type="predicted"/>
<dbReference type="SMART" id="SM00421">
    <property type="entry name" value="HTH_LUXR"/>
    <property type="match status" value="2"/>
</dbReference>
<evidence type="ECO:0000313" key="7">
    <source>
        <dbReference type="Proteomes" id="UP001500751"/>
    </source>
</evidence>
<evidence type="ECO:0000256" key="3">
    <source>
        <dbReference type="ARBA" id="ARBA00023163"/>
    </source>
</evidence>
<comment type="caution">
    <text evidence="6">The sequence shown here is derived from an EMBL/GenBank/DDBJ whole genome shotgun (WGS) entry which is preliminary data.</text>
</comment>
<keyword evidence="1" id="KW-0805">Transcription regulation</keyword>
<dbReference type="PANTHER" id="PTHR44688">
    <property type="entry name" value="DNA-BINDING TRANSCRIPTIONAL ACTIVATOR DEVR_DOSR"/>
    <property type="match status" value="1"/>
</dbReference>
<dbReference type="Gene3D" id="1.10.10.10">
    <property type="entry name" value="Winged helix-like DNA-binding domain superfamily/Winged helix DNA-binding domain"/>
    <property type="match status" value="2"/>
</dbReference>
<dbReference type="CDD" id="cd06170">
    <property type="entry name" value="LuxR_C_like"/>
    <property type="match status" value="2"/>
</dbReference>
<keyword evidence="3" id="KW-0804">Transcription</keyword>
<dbReference type="InterPro" id="IPR000792">
    <property type="entry name" value="Tscrpt_reg_LuxR_C"/>
</dbReference>
<keyword evidence="2" id="KW-0238">DNA-binding</keyword>
<name>A0ABP5F358_9ACTN</name>
<dbReference type="PROSITE" id="PS50043">
    <property type="entry name" value="HTH_LUXR_2"/>
    <property type="match status" value="2"/>
</dbReference>
<gene>
    <name evidence="6" type="ORF">GCM10009839_08660</name>
</gene>
<evidence type="ECO:0000256" key="2">
    <source>
        <dbReference type="ARBA" id="ARBA00023125"/>
    </source>
</evidence>
<evidence type="ECO:0000313" key="6">
    <source>
        <dbReference type="EMBL" id="GAA2015626.1"/>
    </source>
</evidence>
<dbReference type="PROSITE" id="PS00622">
    <property type="entry name" value="HTH_LUXR_1"/>
    <property type="match status" value="1"/>
</dbReference>
<feature type="domain" description="HTH luxR-type" evidence="5">
    <location>
        <begin position="69"/>
        <end position="134"/>
    </location>
</feature>
<reference evidence="7" key="1">
    <citation type="journal article" date="2019" name="Int. J. Syst. Evol. Microbiol.">
        <title>The Global Catalogue of Microorganisms (GCM) 10K type strain sequencing project: providing services to taxonomists for standard genome sequencing and annotation.</title>
        <authorList>
            <consortium name="The Broad Institute Genomics Platform"/>
            <consortium name="The Broad Institute Genome Sequencing Center for Infectious Disease"/>
            <person name="Wu L."/>
            <person name="Ma J."/>
        </authorList>
    </citation>
    <scope>NUCLEOTIDE SEQUENCE [LARGE SCALE GENOMIC DNA]</scope>
    <source>
        <strain evidence="7">JCM 16014</strain>
    </source>
</reference>
<dbReference type="Proteomes" id="UP001500751">
    <property type="component" value="Unassembled WGS sequence"/>
</dbReference>
<dbReference type="SUPFAM" id="SSF46894">
    <property type="entry name" value="C-terminal effector domain of the bipartite response regulators"/>
    <property type="match status" value="2"/>
</dbReference>
<organism evidence="6 7">
    <name type="scientific">Catenulispora yoronensis</name>
    <dbReference type="NCBI Taxonomy" id="450799"/>
    <lineage>
        <taxon>Bacteria</taxon>
        <taxon>Bacillati</taxon>
        <taxon>Actinomycetota</taxon>
        <taxon>Actinomycetes</taxon>
        <taxon>Catenulisporales</taxon>
        <taxon>Catenulisporaceae</taxon>
        <taxon>Catenulispora</taxon>
    </lineage>
</organism>
<dbReference type="InterPro" id="IPR036388">
    <property type="entry name" value="WH-like_DNA-bd_sf"/>
</dbReference>
<sequence length="224" mass="23901">MTVIDSPRTVPTRAVPSRTAPSRAVPSRTAPSPSAPPRTVPPRVVVRGPARSGAPAPRTGLVRLKVSADDTKRRDLSVRELEVLTLIAGGSTKYEISRRLGITPRTVASHMSRIYRALGARNAAHAVALAHGSGIITARRQPPGPMVSRREREVLAGLAHGLTSAQVAWCLSLSSETVKTHLQRIYRKLEVTCRANAVDAAISRRLLAIVVDTSAPGSGTRSPR</sequence>
<protein>
    <recommendedName>
        <fullName evidence="5">HTH luxR-type domain-containing protein</fullName>
    </recommendedName>
</protein>
<feature type="region of interest" description="Disordered" evidence="4">
    <location>
        <begin position="1"/>
        <end position="57"/>
    </location>
</feature>
<dbReference type="PANTHER" id="PTHR44688:SF16">
    <property type="entry name" value="DNA-BINDING TRANSCRIPTIONAL ACTIVATOR DEVR_DOSR"/>
    <property type="match status" value="1"/>
</dbReference>
<dbReference type="EMBL" id="BAAAQN010000004">
    <property type="protein sequence ID" value="GAA2015626.1"/>
    <property type="molecule type" value="Genomic_DNA"/>
</dbReference>
<evidence type="ECO:0000256" key="4">
    <source>
        <dbReference type="SAM" id="MobiDB-lite"/>
    </source>
</evidence>
<dbReference type="PRINTS" id="PR00038">
    <property type="entry name" value="HTHLUXR"/>
</dbReference>
<feature type="domain" description="HTH luxR-type" evidence="5">
    <location>
        <begin position="140"/>
        <end position="205"/>
    </location>
</feature>
<evidence type="ECO:0000259" key="5">
    <source>
        <dbReference type="PROSITE" id="PS50043"/>
    </source>
</evidence>
<feature type="compositionally biased region" description="Low complexity" evidence="4">
    <location>
        <begin position="41"/>
        <end position="54"/>
    </location>
</feature>
<accession>A0ABP5F358</accession>
<keyword evidence="7" id="KW-1185">Reference proteome</keyword>
<dbReference type="Pfam" id="PF00196">
    <property type="entry name" value="GerE"/>
    <property type="match status" value="2"/>
</dbReference>